<evidence type="ECO:0000256" key="10">
    <source>
        <dbReference type="ARBA" id="ARBA00022842"/>
    </source>
</evidence>
<dbReference type="Gene3D" id="3.30.70.270">
    <property type="match status" value="1"/>
</dbReference>
<dbReference type="SUPFAM" id="SSF56672">
    <property type="entry name" value="DNA/RNA polymerases"/>
    <property type="match status" value="1"/>
</dbReference>
<keyword evidence="19" id="KW-1185">Reference proteome</keyword>
<dbReference type="Gene3D" id="3.40.1170.60">
    <property type="match status" value="1"/>
</dbReference>
<dbReference type="InterPro" id="IPR050116">
    <property type="entry name" value="DNA_polymerase-Y"/>
</dbReference>
<keyword evidence="13 16" id="KW-0234">DNA repair</keyword>
<dbReference type="EC" id="2.7.7.7" evidence="16"/>
<keyword evidence="4 16" id="KW-0963">Cytoplasm</keyword>
<keyword evidence="7 16" id="KW-0235">DNA replication</keyword>
<comment type="subunit">
    <text evidence="16">Monomer.</text>
</comment>
<dbReference type="Proteomes" id="UP001183648">
    <property type="component" value="Unassembled WGS sequence"/>
</dbReference>
<evidence type="ECO:0000259" key="17">
    <source>
        <dbReference type="PROSITE" id="PS50173"/>
    </source>
</evidence>
<keyword evidence="9 16" id="KW-0227">DNA damage</keyword>
<keyword evidence="11 16" id="KW-0239">DNA-directed DNA polymerase</keyword>
<evidence type="ECO:0000256" key="13">
    <source>
        <dbReference type="ARBA" id="ARBA00023204"/>
    </source>
</evidence>
<comment type="caution">
    <text evidence="18">The sequence shown here is derived from an EMBL/GenBank/DDBJ whole genome shotgun (WGS) entry which is preliminary data.</text>
</comment>
<gene>
    <name evidence="16" type="primary">dinB</name>
    <name evidence="18" type="ORF">J2S63_004213</name>
</gene>
<evidence type="ECO:0000256" key="3">
    <source>
        <dbReference type="ARBA" id="ARBA00022457"/>
    </source>
</evidence>
<evidence type="ECO:0000313" key="18">
    <source>
        <dbReference type="EMBL" id="MDR7364660.1"/>
    </source>
</evidence>
<evidence type="ECO:0000256" key="15">
    <source>
        <dbReference type="ARBA" id="ARBA00049244"/>
    </source>
</evidence>
<comment type="catalytic activity">
    <reaction evidence="15 16">
        <text>DNA(n) + a 2'-deoxyribonucleoside 5'-triphosphate = DNA(n+1) + diphosphate</text>
        <dbReference type="Rhea" id="RHEA:22508"/>
        <dbReference type="Rhea" id="RHEA-COMP:17339"/>
        <dbReference type="Rhea" id="RHEA-COMP:17340"/>
        <dbReference type="ChEBI" id="CHEBI:33019"/>
        <dbReference type="ChEBI" id="CHEBI:61560"/>
        <dbReference type="ChEBI" id="CHEBI:173112"/>
        <dbReference type="EC" id="2.7.7.7"/>
    </reaction>
</comment>
<dbReference type="CDD" id="cd03586">
    <property type="entry name" value="PolY_Pol_IV_kappa"/>
    <property type="match status" value="1"/>
</dbReference>
<comment type="similarity">
    <text evidence="2 16">Belongs to the DNA polymerase type-Y family.</text>
</comment>
<keyword evidence="10 16" id="KW-0460">Magnesium</keyword>
<evidence type="ECO:0000256" key="7">
    <source>
        <dbReference type="ARBA" id="ARBA00022705"/>
    </source>
</evidence>
<dbReference type="Pfam" id="PF00817">
    <property type="entry name" value="IMS"/>
    <property type="match status" value="1"/>
</dbReference>
<keyword evidence="3 16" id="KW-0515">Mutator protein</keyword>
<feature type="binding site" evidence="16">
    <location>
        <position position="107"/>
    </location>
    <ligand>
        <name>Mg(2+)</name>
        <dbReference type="ChEBI" id="CHEBI:18420"/>
    </ligand>
</feature>
<dbReference type="PANTHER" id="PTHR11076">
    <property type="entry name" value="DNA REPAIR POLYMERASE UMUC / TRANSFERASE FAMILY MEMBER"/>
    <property type="match status" value="1"/>
</dbReference>
<dbReference type="Pfam" id="PF11799">
    <property type="entry name" value="IMS_C"/>
    <property type="match status" value="1"/>
</dbReference>
<evidence type="ECO:0000256" key="4">
    <source>
        <dbReference type="ARBA" id="ARBA00022490"/>
    </source>
</evidence>
<dbReference type="RefSeq" id="WP_310306521.1">
    <property type="nucleotide sequence ID" value="NZ_BAAAPS010000006.1"/>
</dbReference>
<protein>
    <recommendedName>
        <fullName evidence="16">DNA polymerase IV</fullName>
        <shortName evidence="16">Pol IV</shortName>
        <ecNumber evidence="16">2.7.7.7</ecNumber>
    </recommendedName>
</protein>
<name>A0ABU2C1Y3_9ACTN</name>
<evidence type="ECO:0000256" key="8">
    <source>
        <dbReference type="ARBA" id="ARBA00022723"/>
    </source>
</evidence>
<feature type="site" description="Substrate discrimination" evidence="16">
    <location>
        <position position="14"/>
    </location>
</feature>
<evidence type="ECO:0000256" key="11">
    <source>
        <dbReference type="ARBA" id="ARBA00022932"/>
    </source>
</evidence>
<dbReference type="GO" id="GO:0003887">
    <property type="term" value="F:DNA-directed DNA polymerase activity"/>
    <property type="evidence" value="ECO:0007669"/>
    <property type="project" value="UniProtKB-EC"/>
</dbReference>
<dbReference type="InterPro" id="IPR043128">
    <property type="entry name" value="Rev_trsase/Diguanyl_cyclase"/>
</dbReference>
<dbReference type="InterPro" id="IPR017961">
    <property type="entry name" value="DNA_pol_Y-fam_little_finger"/>
</dbReference>
<feature type="active site" evidence="16">
    <location>
        <position position="108"/>
    </location>
</feature>
<feature type="binding site" evidence="16">
    <location>
        <position position="9"/>
    </location>
    <ligand>
        <name>Mg(2+)</name>
        <dbReference type="ChEBI" id="CHEBI:18420"/>
    </ligand>
</feature>
<keyword evidence="6 16" id="KW-0548">Nucleotidyltransferase</keyword>
<evidence type="ECO:0000256" key="14">
    <source>
        <dbReference type="ARBA" id="ARBA00025589"/>
    </source>
</evidence>
<dbReference type="PANTHER" id="PTHR11076:SF33">
    <property type="entry name" value="DNA POLYMERASE KAPPA"/>
    <property type="match status" value="1"/>
</dbReference>
<dbReference type="EMBL" id="JAVDYG010000001">
    <property type="protein sequence ID" value="MDR7364660.1"/>
    <property type="molecule type" value="Genomic_DNA"/>
</dbReference>
<dbReference type="SUPFAM" id="SSF100879">
    <property type="entry name" value="Lesion bypass DNA polymerase (Y-family), little finger domain"/>
    <property type="match status" value="1"/>
</dbReference>
<dbReference type="Pfam" id="PF21999">
    <property type="entry name" value="IMS_HHH_1"/>
    <property type="match status" value="1"/>
</dbReference>
<evidence type="ECO:0000256" key="12">
    <source>
        <dbReference type="ARBA" id="ARBA00023125"/>
    </source>
</evidence>
<dbReference type="InterPro" id="IPR001126">
    <property type="entry name" value="UmuC"/>
</dbReference>
<dbReference type="InterPro" id="IPR036775">
    <property type="entry name" value="DNA_pol_Y-fam_lit_finger_sf"/>
</dbReference>
<comment type="cofactor">
    <cofactor evidence="16">
        <name>Mg(2+)</name>
        <dbReference type="ChEBI" id="CHEBI:18420"/>
    </cofactor>
    <text evidence="16">Binds 2 magnesium ions per subunit.</text>
</comment>
<dbReference type="InterPro" id="IPR053848">
    <property type="entry name" value="IMS_HHH_1"/>
</dbReference>
<comment type="function">
    <text evidence="14 16">Poorly processive, error-prone DNA polymerase involved in untargeted mutagenesis. Copies undamaged DNA at stalled replication forks, which arise in vivo from mismatched or misaligned primer ends. These misaligned primers can be extended by PolIV. Exhibits no 3'-5' exonuclease (proofreading) activity. May be involved in translesional synthesis, in conjunction with the beta clamp from PolIII.</text>
</comment>
<evidence type="ECO:0000256" key="6">
    <source>
        <dbReference type="ARBA" id="ARBA00022695"/>
    </source>
</evidence>
<dbReference type="NCBIfam" id="NF002883">
    <property type="entry name" value="PRK03352.1"/>
    <property type="match status" value="1"/>
</dbReference>
<dbReference type="InterPro" id="IPR022880">
    <property type="entry name" value="DNApol_IV"/>
</dbReference>
<keyword evidence="5 16" id="KW-0808">Transferase</keyword>
<dbReference type="HAMAP" id="MF_01113">
    <property type="entry name" value="DNApol_IV"/>
    <property type="match status" value="1"/>
</dbReference>
<keyword evidence="12 16" id="KW-0238">DNA-binding</keyword>
<sequence length="348" mass="37080">MGVPVLHVDLDQFLVAVELRRRPELRGLPVVVGGRGDPTERGVASTASYEARAHGVSSGTPLRTAAKRLPADAVFLPVDKPAYDEASAEVMAVLRSFPVDVEVLGWDEAFVGPHDPSVDPGVLAEEIRSAVVARTGLTCSVGIGDNKLQAKLATSFGKPDGVGRLTSDEWAAVMGPRPVDALWGVGSRTRRRLEALGVRTVDDLAATPAADLAAEFGPRTGPWLRRLGRGADSSPVDPTPWVPRAHGREETVQHDLDDWDEVAALVRRLAAQVADDIAAEGRAAVRVAVKIRYVPFETKQRTRKLAAPESDAAALGEAGVALLDGFDHDRRVRLVGFRAEMAEPGATA</sequence>
<evidence type="ECO:0000256" key="9">
    <source>
        <dbReference type="ARBA" id="ARBA00022763"/>
    </source>
</evidence>
<reference evidence="18 19" key="1">
    <citation type="submission" date="2023-07" db="EMBL/GenBank/DDBJ databases">
        <title>Sequencing the genomes of 1000 actinobacteria strains.</title>
        <authorList>
            <person name="Klenk H.-P."/>
        </authorList>
    </citation>
    <scope>NUCLEOTIDE SEQUENCE [LARGE SCALE GENOMIC DNA]</scope>
    <source>
        <strain evidence="18 19">DSM 19426</strain>
    </source>
</reference>
<dbReference type="Gene3D" id="1.10.150.20">
    <property type="entry name" value="5' to 3' exonuclease, C-terminal subdomain"/>
    <property type="match status" value="1"/>
</dbReference>
<dbReference type="PROSITE" id="PS50173">
    <property type="entry name" value="UMUC"/>
    <property type="match status" value="1"/>
</dbReference>
<comment type="subcellular location">
    <subcellularLocation>
        <location evidence="1 16">Cytoplasm</location>
    </subcellularLocation>
</comment>
<feature type="domain" description="UmuC" evidence="17">
    <location>
        <begin position="5"/>
        <end position="186"/>
    </location>
</feature>
<proteinExistence type="inferred from homology"/>
<accession>A0ABU2C1Y3</accession>
<dbReference type="Gene3D" id="3.30.1490.100">
    <property type="entry name" value="DNA polymerase, Y-family, little finger domain"/>
    <property type="match status" value="1"/>
</dbReference>
<evidence type="ECO:0000313" key="19">
    <source>
        <dbReference type="Proteomes" id="UP001183648"/>
    </source>
</evidence>
<organism evidence="18 19">
    <name type="scientific">Nocardioides marmoribigeumensis</name>
    <dbReference type="NCBI Taxonomy" id="433649"/>
    <lineage>
        <taxon>Bacteria</taxon>
        <taxon>Bacillati</taxon>
        <taxon>Actinomycetota</taxon>
        <taxon>Actinomycetes</taxon>
        <taxon>Propionibacteriales</taxon>
        <taxon>Nocardioidaceae</taxon>
        <taxon>Nocardioides</taxon>
    </lineage>
</organism>
<evidence type="ECO:0000256" key="5">
    <source>
        <dbReference type="ARBA" id="ARBA00022679"/>
    </source>
</evidence>
<evidence type="ECO:0000256" key="2">
    <source>
        <dbReference type="ARBA" id="ARBA00010945"/>
    </source>
</evidence>
<keyword evidence="8 16" id="KW-0479">Metal-binding</keyword>
<dbReference type="InterPro" id="IPR043502">
    <property type="entry name" value="DNA/RNA_pol_sf"/>
</dbReference>
<evidence type="ECO:0000256" key="1">
    <source>
        <dbReference type="ARBA" id="ARBA00004496"/>
    </source>
</evidence>
<evidence type="ECO:0000256" key="16">
    <source>
        <dbReference type="HAMAP-Rule" id="MF_01113"/>
    </source>
</evidence>